<dbReference type="InterPro" id="IPR029060">
    <property type="entry name" value="PIN-like_dom_sf"/>
</dbReference>
<comment type="similarity">
    <text evidence="5">Belongs to the PINc/VapC protein family.</text>
</comment>
<keyword evidence="3 5" id="KW-0479">Metal-binding</keyword>
<reference evidence="7 8" key="1">
    <citation type="submission" date="2018-06" db="EMBL/GenBank/DDBJ databases">
        <title>Natronomonas sp. F16-60 a new haloarchaeon isolated from a solar saltern of Isla Cristina, Huelva, Spain.</title>
        <authorList>
            <person name="Duran-Viseras A."/>
            <person name="Sanchez-Porro C."/>
            <person name="Ventosa A."/>
        </authorList>
    </citation>
    <scope>NUCLEOTIDE SEQUENCE [LARGE SCALE GENOMIC DNA]</scope>
    <source>
        <strain evidence="7 8">F16-60</strain>
    </source>
</reference>
<dbReference type="InterPro" id="IPR039018">
    <property type="entry name" value="VapC20-like"/>
</dbReference>
<keyword evidence="1 5" id="KW-1277">Toxin-antitoxin system</keyword>
<keyword evidence="5" id="KW-0800">Toxin</keyword>
<feature type="binding site" evidence="5">
    <location>
        <position position="7"/>
    </location>
    <ligand>
        <name>Mg(2+)</name>
        <dbReference type="ChEBI" id="CHEBI:18420"/>
    </ligand>
</feature>
<dbReference type="GO" id="GO:0016075">
    <property type="term" value="P:rRNA catabolic process"/>
    <property type="evidence" value="ECO:0007669"/>
    <property type="project" value="TreeGrafter"/>
</dbReference>
<protein>
    <recommendedName>
        <fullName evidence="5">Ribonuclease VapC</fullName>
        <shortName evidence="5">RNase VapC</shortName>
        <ecNumber evidence="5">3.1.-.-</ecNumber>
    </recommendedName>
    <alternativeName>
        <fullName evidence="5">Putative toxin VapC</fullName>
    </alternativeName>
</protein>
<gene>
    <name evidence="5" type="primary">vapC</name>
    <name evidence="7" type="ORF">DP107_03475</name>
</gene>
<proteinExistence type="inferred from homology"/>
<dbReference type="EMBL" id="QMDX01000001">
    <property type="protein sequence ID" value="TSD16227.1"/>
    <property type="molecule type" value="Genomic_DNA"/>
</dbReference>
<evidence type="ECO:0000256" key="2">
    <source>
        <dbReference type="ARBA" id="ARBA00022722"/>
    </source>
</evidence>
<dbReference type="PANTHER" id="PTHR42188:SF1">
    <property type="entry name" value="23S RRNA-SPECIFIC ENDONUCLEASE VAPC20"/>
    <property type="match status" value="1"/>
</dbReference>
<dbReference type="Gene3D" id="3.40.50.1010">
    <property type="entry name" value="5'-nuclease"/>
    <property type="match status" value="1"/>
</dbReference>
<dbReference type="Pfam" id="PF01850">
    <property type="entry name" value="PIN"/>
    <property type="match status" value="1"/>
</dbReference>
<dbReference type="InterPro" id="IPR022907">
    <property type="entry name" value="VapC_family"/>
</dbReference>
<accession>A0A554NFQ2</accession>
<comment type="caution">
    <text evidence="7">The sequence shown here is derived from an EMBL/GenBank/DDBJ whole genome shotgun (WGS) entry which is preliminary data.</text>
</comment>
<dbReference type="HAMAP" id="MF_00265">
    <property type="entry name" value="VapC_Nob1"/>
    <property type="match status" value="1"/>
</dbReference>
<dbReference type="RefSeq" id="WP_144260730.1">
    <property type="nucleotide sequence ID" value="NZ_QMDX01000001.1"/>
</dbReference>
<dbReference type="InParanoid" id="A0A554NFQ2"/>
<evidence type="ECO:0000313" key="7">
    <source>
        <dbReference type="EMBL" id="TSD16227.1"/>
    </source>
</evidence>
<evidence type="ECO:0000259" key="6">
    <source>
        <dbReference type="Pfam" id="PF01850"/>
    </source>
</evidence>
<dbReference type="InterPro" id="IPR002716">
    <property type="entry name" value="PIN_dom"/>
</dbReference>
<comment type="function">
    <text evidence="5">Toxic component of a toxin-antitoxin (TA) system. An RNase.</text>
</comment>
<keyword evidence="5" id="KW-0460">Magnesium</keyword>
<feature type="binding site" evidence="5">
    <location>
        <position position="103"/>
    </location>
    <ligand>
        <name>Mg(2+)</name>
        <dbReference type="ChEBI" id="CHEBI:18420"/>
    </ligand>
</feature>
<evidence type="ECO:0000313" key="8">
    <source>
        <dbReference type="Proteomes" id="UP000319894"/>
    </source>
</evidence>
<name>A0A554NFQ2_9EURY</name>
<keyword evidence="2 5" id="KW-0540">Nuclease</keyword>
<dbReference type="GO" id="GO:0016787">
    <property type="term" value="F:hydrolase activity"/>
    <property type="evidence" value="ECO:0007669"/>
    <property type="project" value="UniProtKB-KW"/>
</dbReference>
<dbReference type="AlphaFoldDB" id="A0A554NFQ2"/>
<evidence type="ECO:0000256" key="3">
    <source>
        <dbReference type="ARBA" id="ARBA00022723"/>
    </source>
</evidence>
<feature type="domain" description="PIN" evidence="6">
    <location>
        <begin position="4"/>
        <end position="129"/>
    </location>
</feature>
<sequence length="142" mass="15709">MARVLVDANVLIAARLTRDEDHDRGKAITDAFDDGSLPVACVLSDALEEVVNYLQARSGHETAVETLDAIVESRGFDPHFTPKRDFSGGRSLFRKYDQFSLTDAVIVAAMERLDIEYLYSFDDGFDAVEGVTRLTTPDDSFA</sequence>
<comment type="cofactor">
    <cofactor evidence="5">
        <name>Mg(2+)</name>
        <dbReference type="ChEBI" id="CHEBI:18420"/>
    </cofactor>
</comment>
<dbReference type="EC" id="3.1.-.-" evidence="5"/>
<dbReference type="OrthoDB" id="41298at2157"/>
<evidence type="ECO:0000256" key="1">
    <source>
        <dbReference type="ARBA" id="ARBA00022649"/>
    </source>
</evidence>
<dbReference type="GO" id="GO:0004521">
    <property type="term" value="F:RNA endonuclease activity"/>
    <property type="evidence" value="ECO:0007669"/>
    <property type="project" value="InterPro"/>
</dbReference>
<dbReference type="SUPFAM" id="SSF88723">
    <property type="entry name" value="PIN domain-like"/>
    <property type="match status" value="1"/>
</dbReference>
<keyword evidence="8" id="KW-1185">Reference proteome</keyword>
<evidence type="ECO:0000256" key="4">
    <source>
        <dbReference type="ARBA" id="ARBA00022801"/>
    </source>
</evidence>
<dbReference type="GO" id="GO:0090729">
    <property type="term" value="F:toxin activity"/>
    <property type="evidence" value="ECO:0007669"/>
    <property type="project" value="UniProtKB-KW"/>
</dbReference>
<keyword evidence="4 5" id="KW-0378">Hydrolase</keyword>
<evidence type="ECO:0000256" key="5">
    <source>
        <dbReference type="HAMAP-Rule" id="MF_00265"/>
    </source>
</evidence>
<dbReference type="Proteomes" id="UP000319894">
    <property type="component" value="Unassembled WGS sequence"/>
</dbReference>
<dbReference type="PANTHER" id="PTHR42188">
    <property type="entry name" value="23S RRNA-SPECIFIC ENDONUCLEASE VAPC20"/>
    <property type="match status" value="1"/>
</dbReference>
<dbReference type="GO" id="GO:0000287">
    <property type="term" value="F:magnesium ion binding"/>
    <property type="evidence" value="ECO:0007669"/>
    <property type="project" value="UniProtKB-UniRule"/>
</dbReference>
<organism evidence="7 8">
    <name type="scientific">Haloglomus irregulare</name>
    <dbReference type="NCBI Taxonomy" id="2234134"/>
    <lineage>
        <taxon>Archaea</taxon>
        <taxon>Methanobacteriati</taxon>
        <taxon>Methanobacteriota</taxon>
        <taxon>Stenosarchaea group</taxon>
        <taxon>Halobacteria</taxon>
        <taxon>Halobacteriales</taxon>
        <taxon>Natronomonadaceae</taxon>
        <taxon>Haloglomus</taxon>
    </lineage>
</organism>